<comment type="similarity">
    <text evidence="2 8">Belongs to the glycosyl hydrolase 37 family.</text>
</comment>
<evidence type="ECO:0000256" key="8">
    <source>
        <dbReference type="RuleBase" id="RU361180"/>
    </source>
</evidence>
<dbReference type="PROSITE" id="PS00928">
    <property type="entry name" value="TREHALASE_2"/>
    <property type="match status" value="1"/>
</dbReference>
<evidence type="ECO:0000256" key="7">
    <source>
        <dbReference type="ARBA" id="ARBA00023295"/>
    </source>
</evidence>
<dbReference type="PRINTS" id="PR00744">
    <property type="entry name" value="GLHYDRLASE37"/>
</dbReference>
<organism evidence="11 12">
    <name type="scientific">Achaetomium macrosporum</name>
    <dbReference type="NCBI Taxonomy" id="79813"/>
    <lineage>
        <taxon>Eukaryota</taxon>
        <taxon>Fungi</taxon>
        <taxon>Dikarya</taxon>
        <taxon>Ascomycota</taxon>
        <taxon>Pezizomycotina</taxon>
        <taxon>Sordariomycetes</taxon>
        <taxon>Sordariomycetidae</taxon>
        <taxon>Sordariales</taxon>
        <taxon>Chaetomiaceae</taxon>
        <taxon>Achaetomium</taxon>
    </lineage>
</organism>
<dbReference type="PANTHER" id="PTHR23403">
    <property type="entry name" value="TREHALASE"/>
    <property type="match status" value="1"/>
</dbReference>
<dbReference type="Gene3D" id="1.50.10.10">
    <property type="match status" value="1"/>
</dbReference>
<evidence type="ECO:0000313" key="12">
    <source>
        <dbReference type="Proteomes" id="UP001303760"/>
    </source>
</evidence>
<name>A0AAN7CHB7_9PEZI</name>
<proteinExistence type="inferred from homology"/>
<dbReference type="InterPro" id="IPR001661">
    <property type="entry name" value="Glyco_hydro_37"/>
</dbReference>
<protein>
    <recommendedName>
        <fullName evidence="8">Trehalase</fullName>
        <ecNumber evidence="8">3.2.1.28</ecNumber>
    </recommendedName>
    <alternativeName>
        <fullName evidence="8">Alpha-trehalose glucohydrolase</fullName>
    </alternativeName>
</protein>
<evidence type="ECO:0000256" key="3">
    <source>
        <dbReference type="ARBA" id="ARBA00006966"/>
    </source>
</evidence>
<dbReference type="PANTHER" id="PTHR23403:SF1">
    <property type="entry name" value="TREHALASE"/>
    <property type="match status" value="1"/>
</dbReference>
<keyword evidence="7 8" id="KW-0326">Glycosidase</keyword>
<dbReference type="Pfam" id="PF01212">
    <property type="entry name" value="Beta_elim_lyase"/>
    <property type="match status" value="1"/>
</dbReference>
<keyword evidence="6" id="KW-0456">Lyase</keyword>
<keyword evidence="4 8" id="KW-0378">Hydrolase</keyword>
<dbReference type="NCBIfam" id="NF041359">
    <property type="entry name" value="GntG_guanitoxin"/>
    <property type="match status" value="1"/>
</dbReference>
<sequence>MSQANGYPAKDAGAPGHHAWVGSAGAAGADLRSDTMTTPTASMLAAIQSCTLLDDVFNEDPTTIDLESHCAALTGKEAGLFVLSGTMGNQLALRSLLTQPPHGVLCDYRSHIVKYEAGGVATLTGALVKTVVPKNGVYLTLEDIKANVYLDDDVHTCPTRVISLENTLNGMITPLEEVRRISTFAREHGLKMHCDGARLWEVAASGAGNLVEFASCFDTVSLCFSKGLGAPIGSILVGSKDIIKHARWVRKSIGGGLRQSGVVTAAARVAVDETFGKGPNGEGGLLRNTHSLAQEIAKMWTDLGGKLVHPVHTNMVWLDLDDANCPGARFEELGKEAGLKLMGGRLVIHYQIYQNPRPTIKPVEEVIAAFSRLSQPLSNNSELNAFLAENFAPAGGELEEVPRDQLPTDPRFLDKLEDTVIKEFVEKVIDIWPDLTRRYGGPGNCSECANSFIPVNRTFVVAGGRFREPYYWDSYWILEGLLRTGGAFTEISKNIIENFLDFVETIGFIPNGARIYYLNRSQPPLLSRMVKIYVDYTNDTSILERALPLLIKEHEFFVTNRSVSVTGPSGKTYTLNRYYVNNNQPRPEGYLPDYITVNNGSYYAKSGIIYPVNKPLNETERAELYSNLASGAESGWDYTARWLKTPNDAAKDVYFPLRSLNVINTVPVDLNSILYENEVIIGQYLKQAGNDSEAERWASAARERSEAMYELMWNATHWSYFDFNLTSNSQHIFVPLDADATDAERADAPADHQVIFHIAQLYPFWTGAAPAQLKQNPLAVQQAYSRVARMLNEKAGAIPTTNFRTGEQWDQPNVWPPHQHILMEGLLNTPATFGESDPAYQSVQDLALRLAQRYLDSTFCTWYATGGSTSQTPQLQGVTPGATGTMFEKYADNATNVAGSGGEYEVVEGFGWTNGVLIWAADVFGAKLKRPDCGNITAAHTHSSKRSAPADGIAAGWSRPQPRSAVELDPWDAAWTKMFGRSALRKREEVRKPWARLGAW</sequence>
<evidence type="ECO:0000259" key="10">
    <source>
        <dbReference type="Pfam" id="PF01212"/>
    </source>
</evidence>
<dbReference type="InterPro" id="IPR018232">
    <property type="entry name" value="Glyco_hydro_37_CS"/>
</dbReference>
<dbReference type="AlphaFoldDB" id="A0AAN7CHB7"/>
<comment type="similarity">
    <text evidence="3">Belongs to the threonine aldolase family.</text>
</comment>
<dbReference type="GO" id="GO:0044283">
    <property type="term" value="P:small molecule biosynthetic process"/>
    <property type="evidence" value="ECO:0007669"/>
    <property type="project" value="UniProtKB-ARBA"/>
</dbReference>
<feature type="domain" description="Aromatic amino acid beta-eliminating lyase/threonine aldolase" evidence="10">
    <location>
        <begin position="30"/>
        <end position="322"/>
    </location>
</feature>
<dbReference type="Gene3D" id="3.40.640.10">
    <property type="entry name" value="Type I PLP-dependent aspartate aminotransferase-like (Major domain)"/>
    <property type="match status" value="1"/>
</dbReference>
<dbReference type="GO" id="GO:0006520">
    <property type="term" value="P:amino acid metabolic process"/>
    <property type="evidence" value="ECO:0007669"/>
    <property type="project" value="InterPro"/>
</dbReference>
<comment type="cofactor">
    <cofactor evidence="1">
        <name>pyridoxal 5'-phosphate</name>
        <dbReference type="ChEBI" id="CHEBI:597326"/>
    </cofactor>
</comment>
<dbReference type="Proteomes" id="UP001303760">
    <property type="component" value="Unassembled WGS sequence"/>
</dbReference>
<dbReference type="InterPro" id="IPR015421">
    <property type="entry name" value="PyrdxlP-dep_Trfase_major"/>
</dbReference>
<evidence type="ECO:0000256" key="5">
    <source>
        <dbReference type="ARBA" id="ARBA00022898"/>
    </source>
</evidence>
<feature type="region of interest" description="Disordered" evidence="9">
    <location>
        <begin position="939"/>
        <end position="961"/>
    </location>
</feature>
<evidence type="ECO:0000256" key="1">
    <source>
        <dbReference type="ARBA" id="ARBA00001933"/>
    </source>
</evidence>
<reference evidence="11" key="2">
    <citation type="submission" date="2023-05" db="EMBL/GenBank/DDBJ databases">
        <authorList>
            <consortium name="Lawrence Berkeley National Laboratory"/>
            <person name="Steindorff A."/>
            <person name="Hensen N."/>
            <person name="Bonometti L."/>
            <person name="Westerberg I."/>
            <person name="Brannstrom I.O."/>
            <person name="Guillou S."/>
            <person name="Cros-Aarteil S."/>
            <person name="Calhoun S."/>
            <person name="Haridas S."/>
            <person name="Kuo A."/>
            <person name="Mondo S."/>
            <person name="Pangilinan J."/>
            <person name="Riley R."/>
            <person name="Labutti K."/>
            <person name="Andreopoulos B."/>
            <person name="Lipzen A."/>
            <person name="Chen C."/>
            <person name="Yanf M."/>
            <person name="Daum C."/>
            <person name="Ng V."/>
            <person name="Clum A."/>
            <person name="Ohm R."/>
            <person name="Martin F."/>
            <person name="Silar P."/>
            <person name="Natvig D."/>
            <person name="Lalanne C."/>
            <person name="Gautier V."/>
            <person name="Ament-Velasquez S.L."/>
            <person name="Kruys A."/>
            <person name="Hutchinson M.I."/>
            <person name="Powell A.J."/>
            <person name="Barry K."/>
            <person name="Miller A.N."/>
            <person name="Grigoriev I.V."/>
            <person name="Debuchy R."/>
            <person name="Gladieux P."/>
            <person name="Thoren M.H."/>
            <person name="Johannesson H."/>
        </authorList>
    </citation>
    <scope>NUCLEOTIDE SEQUENCE</scope>
    <source>
        <strain evidence="11">CBS 532.94</strain>
    </source>
</reference>
<dbReference type="InterPro" id="IPR023603">
    <property type="entry name" value="Low_specificity_L-TA-like"/>
</dbReference>
<dbReference type="CDD" id="cd06502">
    <property type="entry name" value="TA_like"/>
    <property type="match status" value="1"/>
</dbReference>
<comment type="caution">
    <text evidence="11">The sequence shown here is derived from an EMBL/GenBank/DDBJ whole genome shotgun (WGS) entry which is preliminary data.</text>
</comment>
<comment type="catalytic activity">
    <reaction evidence="8">
        <text>alpha,alpha-trehalose + H2O = alpha-D-glucose + beta-D-glucose</text>
        <dbReference type="Rhea" id="RHEA:32675"/>
        <dbReference type="ChEBI" id="CHEBI:15377"/>
        <dbReference type="ChEBI" id="CHEBI:15903"/>
        <dbReference type="ChEBI" id="CHEBI:16551"/>
        <dbReference type="ChEBI" id="CHEBI:17925"/>
        <dbReference type="EC" id="3.2.1.28"/>
    </reaction>
</comment>
<evidence type="ECO:0000313" key="11">
    <source>
        <dbReference type="EMBL" id="KAK4240863.1"/>
    </source>
</evidence>
<evidence type="ECO:0000256" key="9">
    <source>
        <dbReference type="SAM" id="MobiDB-lite"/>
    </source>
</evidence>
<dbReference type="InterPro" id="IPR001597">
    <property type="entry name" value="ArAA_b-elim_lyase/Thr_aldolase"/>
</dbReference>
<gene>
    <name evidence="11" type="ORF">C8A03DRAFT_41676</name>
</gene>
<dbReference type="GO" id="GO:0016829">
    <property type="term" value="F:lyase activity"/>
    <property type="evidence" value="ECO:0007669"/>
    <property type="project" value="UniProtKB-KW"/>
</dbReference>
<keyword evidence="5" id="KW-0663">Pyridoxal phosphate</keyword>
<dbReference type="SUPFAM" id="SSF53383">
    <property type="entry name" value="PLP-dependent transferases"/>
    <property type="match status" value="1"/>
</dbReference>
<dbReference type="InterPro" id="IPR015424">
    <property type="entry name" value="PyrdxlP-dep_Trfase"/>
</dbReference>
<dbReference type="GO" id="GO:0005993">
    <property type="term" value="P:trehalose catabolic process"/>
    <property type="evidence" value="ECO:0007669"/>
    <property type="project" value="TreeGrafter"/>
</dbReference>
<dbReference type="EMBL" id="MU860032">
    <property type="protein sequence ID" value="KAK4240863.1"/>
    <property type="molecule type" value="Genomic_DNA"/>
</dbReference>
<dbReference type="InterPro" id="IPR012341">
    <property type="entry name" value="6hp_glycosidase-like_sf"/>
</dbReference>
<reference evidence="11" key="1">
    <citation type="journal article" date="2023" name="Mol. Phylogenet. Evol.">
        <title>Genome-scale phylogeny and comparative genomics of the fungal order Sordariales.</title>
        <authorList>
            <person name="Hensen N."/>
            <person name="Bonometti L."/>
            <person name="Westerberg I."/>
            <person name="Brannstrom I.O."/>
            <person name="Guillou S."/>
            <person name="Cros-Aarteil S."/>
            <person name="Calhoun S."/>
            <person name="Haridas S."/>
            <person name="Kuo A."/>
            <person name="Mondo S."/>
            <person name="Pangilinan J."/>
            <person name="Riley R."/>
            <person name="LaButti K."/>
            <person name="Andreopoulos B."/>
            <person name="Lipzen A."/>
            <person name="Chen C."/>
            <person name="Yan M."/>
            <person name="Daum C."/>
            <person name="Ng V."/>
            <person name="Clum A."/>
            <person name="Steindorff A."/>
            <person name="Ohm R.A."/>
            <person name="Martin F."/>
            <person name="Silar P."/>
            <person name="Natvig D.O."/>
            <person name="Lalanne C."/>
            <person name="Gautier V."/>
            <person name="Ament-Velasquez S.L."/>
            <person name="Kruys A."/>
            <person name="Hutchinson M.I."/>
            <person name="Powell A.J."/>
            <person name="Barry K."/>
            <person name="Miller A.N."/>
            <person name="Grigoriev I.V."/>
            <person name="Debuchy R."/>
            <person name="Gladieux P."/>
            <person name="Hiltunen Thoren M."/>
            <person name="Johannesson H."/>
        </authorList>
    </citation>
    <scope>NUCLEOTIDE SEQUENCE</scope>
    <source>
        <strain evidence="11">CBS 532.94</strain>
    </source>
</reference>
<dbReference type="FunFam" id="3.40.640.10:FF:000030">
    <property type="entry name" value="Low-specificity L-threonine aldolase"/>
    <property type="match status" value="1"/>
</dbReference>
<evidence type="ECO:0000256" key="2">
    <source>
        <dbReference type="ARBA" id="ARBA00005615"/>
    </source>
</evidence>
<dbReference type="SUPFAM" id="SSF48208">
    <property type="entry name" value="Six-hairpin glycosidases"/>
    <property type="match status" value="1"/>
</dbReference>
<accession>A0AAN7CHB7</accession>
<dbReference type="InterPro" id="IPR008928">
    <property type="entry name" value="6-hairpin_glycosidase_sf"/>
</dbReference>
<evidence type="ECO:0000256" key="6">
    <source>
        <dbReference type="ARBA" id="ARBA00023239"/>
    </source>
</evidence>
<evidence type="ECO:0000256" key="4">
    <source>
        <dbReference type="ARBA" id="ARBA00022801"/>
    </source>
</evidence>
<dbReference type="GO" id="GO:0004555">
    <property type="term" value="F:alpha,alpha-trehalase activity"/>
    <property type="evidence" value="ECO:0007669"/>
    <property type="project" value="UniProtKB-EC"/>
</dbReference>
<keyword evidence="12" id="KW-1185">Reference proteome</keyword>
<dbReference type="Pfam" id="PF01204">
    <property type="entry name" value="Trehalase"/>
    <property type="match status" value="1"/>
</dbReference>
<dbReference type="EC" id="3.2.1.28" evidence="8"/>